<comment type="caution">
    <text evidence="1">The sequence shown here is derived from an EMBL/GenBank/DDBJ whole genome shotgun (WGS) entry which is preliminary data.</text>
</comment>
<keyword evidence="2" id="KW-1185">Reference proteome</keyword>
<organism evidence="1 2">
    <name type="scientific">Actinidia rufa</name>
    <dbReference type="NCBI Taxonomy" id="165716"/>
    <lineage>
        <taxon>Eukaryota</taxon>
        <taxon>Viridiplantae</taxon>
        <taxon>Streptophyta</taxon>
        <taxon>Embryophyta</taxon>
        <taxon>Tracheophyta</taxon>
        <taxon>Spermatophyta</taxon>
        <taxon>Magnoliopsida</taxon>
        <taxon>eudicotyledons</taxon>
        <taxon>Gunneridae</taxon>
        <taxon>Pentapetalae</taxon>
        <taxon>asterids</taxon>
        <taxon>Ericales</taxon>
        <taxon>Actinidiaceae</taxon>
        <taxon>Actinidia</taxon>
    </lineage>
</organism>
<reference evidence="1 2" key="1">
    <citation type="submission" date="2019-07" db="EMBL/GenBank/DDBJ databases">
        <title>De Novo Assembly of kiwifruit Actinidia rufa.</title>
        <authorList>
            <person name="Sugita-Konishi S."/>
            <person name="Sato K."/>
            <person name="Mori E."/>
            <person name="Abe Y."/>
            <person name="Kisaki G."/>
            <person name="Hamano K."/>
            <person name="Suezawa K."/>
            <person name="Otani M."/>
            <person name="Fukuda T."/>
            <person name="Manabe T."/>
            <person name="Gomi K."/>
            <person name="Tabuchi M."/>
            <person name="Akimitsu K."/>
            <person name="Kataoka I."/>
        </authorList>
    </citation>
    <scope>NUCLEOTIDE SEQUENCE [LARGE SCALE GENOMIC DNA]</scope>
    <source>
        <strain evidence="2">cv. Fuchu</strain>
    </source>
</reference>
<dbReference type="EMBL" id="BJWL01000015">
    <property type="protein sequence ID" value="GFZ01490.1"/>
    <property type="molecule type" value="Genomic_DNA"/>
</dbReference>
<dbReference type="AlphaFoldDB" id="A0A7J0FTK4"/>
<sequence length="84" mass="9170">MDRSSPIPLRLFVVAISVVSPSPEEIVSSPSPSQTPLLCLPQFLPHNGGDLFSLTATTVYRLQPLLSWKHLSSRSVKASRNKAN</sequence>
<protein>
    <submittedName>
        <fullName evidence="1">Uncharacterized protein</fullName>
    </submittedName>
</protein>
<evidence type="ECO:0000313" key="1">
    <source>
        <dbReference type="EMBL" id="GFZ01490.1"/>
    </source>
</evidence>
<name>A0A7J0FTK4_9ERIC</name>
<accession>A0A7J0FTK4</accession>
<dbReference type="Proteomes" id="UP000585474">
    <property type="component" value="Unassembled WGS sequence"/>
</dbReference>
<proteinExistence type="predicted"/>
<evidence type="ECO:0000313" key="2">
    <source>
        <dbReference type="Proteomes" id="UP000585474"/>
    </source>
</evidence>
<gene>
    <name evidence="1" type="ORF">Acr_15g0000990</name>
</gene>